<reference evidence="5" key="1">
    <citation type="submission" date="2016-05" db="EMBL/GenBank/DDBJ databases">
        <title>Comparative genomics of biotechnologically important yeasts.</title>
        <authorList>
            <consortium name="DOE Joint Genome Institute"/>
            <person name="Riley R."/>
            <person name="Haridas S."/>
            <person name="Wolfe K.H."/>
            <person name="Lopes M.R."/>
            <person name="Hittinger C.T."/>
            <person name="Goker M."/>
            <person name="Salamov A."/>
            <person name="Wisecaver J."/>
            <person name="Long T.M."/>
            <person name="Aerts A.L."/>
            <person name="Barry K."/>
            <person name="Choi C."/>
            <person name="Clum A."/>
            <person name="Coughlan A.Y."/>
            <person name="Deshpande S."/>
            <person name="Douglass A.P."/>
            <person name="Hanson S.J."/>
            <person name="Klenk H.-P."/>
            <person name="Labutti K."/>
            <person name="Lapidus A."/>
            <person name="Lindquist E."/>
            <person name="Lipzen A."/>
            <person name="Meier-Kolthoff J.P."/>
            <person name="Ohm R.A."/>
            <person name="Otillar R.P."/>
            <person name="Pangilinan J."/>
            <person name="Peng Y."/>
            <person name="Rokas A."/>
            <person name="Rosa C.A."/>
            <person name="Scheuner C."/>
            <person name="Sibirny A.A."/>
            <person name="Slot J.C."/>
            <person name="Stielow J.B."/>
            <person name="Sun H."/>
            <person name="Kurtzman C.P."/>
            <person name="Blackwell M."/>
            <person name="Grigoriev I.V."/>
            <person name="Jeffries T.W."/>
        </authorList>
    </citation>
    <scope>NUCLEOTIDE SEQUENCE [LARGE SCALE GENOMIC DNA]</scope>
    <source>
        <strain evidence="5">NRRL Y-17324</strain>
    </source>
</reference>
<evidence type="ECO:0000313" key="4">
    <source>
        <dbReference type="EMBL" id="ODV80801.1"/>
    </source>
</evidence>
<dbReference type="Pfam" id="PF00172">
    <property type="entry name" value="Zn_clus"/>
    <property type="match status" value="1"/>
</dbReference>
<dbReference type="InterPro" id="IPR021858">
    <property type="entry name" value="Fun_TF"/>
</dbReference>
<organism evidence="4 5">
    <name type="scientific">Suhomyces tanzawaensis NRRL Y-17324</name>
    <dbReference type="NCBI Taxonomy" id="984487"/>
    <lineage>
        <taxon>Eukaryota</taxon>
        <taxon>Fungi</taxon>
        <taxon>Dikarya</taxon>
        <taxon>Ascomycota</taxon>
        <taxon>Saccharomycotina</taxon>
        <taxon>Pichiomycetes</taxon>
        <taxon>Debaryomycetaceae</taxon>
        <taxon>Suhomyces</taxon>
    </lineage>
</organism>
<gene>
    <name evidence="4" type="ORF">CANTADRAFT_88710</name>
</gene>
<dbReference type="EMBL" id="KV453910">
    <property type="protein sequence ID" value="ODV80801.1"/>
    <property type="molecule type" value="Genomic_DNA"/>
</dbReference>
<dbReference type="OrthoDB" id="5419315at2759"/>
<proteinExistence type="predicted"/>
<dbReference type="GeneID" id="30985620"/>
<dbReference type="SMART" id="SM00066">
    <property type="entry name" value="GAL4"/>
    <property type="match status" value="1"/>
</dbReference>
<dbReference type="STRING" id="984487.A0A1E4SMQ4"/>
<dbReference type="Pfam" id="PF11951">
    <property type="entry name" value="Fungal_trans_2"/>
    <property type="match status" value="1"/>
</dbReference>
<dbReference type="InterPro" id="IPR036864">
    <property type="entry name" value="Zn2-C6_fun-type_DNA-bd_sf"/>
</dbReference>
<dbReference type="GO" id="GO:0005634">
    <property type="term" value="C:nucleus"/>
    <property type="evidence" value="ECO:0007669"/>
    <property type="project" value="UniProtKB-SubCell"/>
</dbReference>
<dbReference type="PANTHER" id="PTHR37534">
    <property type="entry name" value="TRANSCRIPTIONAL ACTIVATOR PROTEIN UGA3"/>
    <property type="match status" value="1"/>
</dbReference>
<accession>A0A1E4SMQ4</accession>
<dbReference type="GO" id="GO:0000981">
    <property type="term" value="F:DNA-binding transcription factor activity, RNA polymerase II-specific"/>
    <property type="evidence" value="ECO:0007669"/>
    <property type="project" value="InterPro"/>
</dbReference>
<sequence length="581" mass="65944">MDSQSLDTLETKQVTQQRTFVVLEPVKTKNILAGPLKRSRNGCEPCRRRKKKCDEQQPVCGLCQYRNVECTFRDNPKVTIKKHQFKPETAQSPSKVPEVQTAEAVPSTEDFTQQALILPSSLVEFKSSLQLPYNVEIENTYSHIPTVYDEYFSLTPPRLPLSPLTLDLDDFGPIFLQGFIAKVSKTICIATDASNYYCKTIVQIAATDKSVLYAIAAWGGLFIEGFTPTVQAYMTRAIELSDKTQLVPGNLGKKELYVMFSFCIVMMGFHISAGDVRQWNVLLGKCVKLISELGGLRKMCELYEYSNDIKFLCSALLFHDLMSSAAFIKGTALPMGSYLEIFRDKKLLEMGNYGLDPLQGCIQPLYLLMGEISTVAAELRVKKKVIAEKYDQLANKKLAGVYESSRQEYELKLARIEYFEDATEQFNILQRKLQNCLPSAVQMELIMHDEKELELHLTLFDIYMYTSQLCLNSQIKEMTPESFEIQKILVNALNCIDVLIDTKMVASLSLALLVCGVACSTDCDRREMEQRIERVRKVYPVENVVRIVDVIHQVWAVNDHGKVCVDWAEICRKKGWELAVC</sequence>
<feature type="domain" description="Zn(2)-C6 fungal-type" evidence="3">
    <location>
        <begin position="42"/>
        <end position="72"/>
    </location>
</feature>
<dbReference type="PROSITE" id="PS50048">
    <property type="entry name" value="ZN2_CY6_FUNGAL_2"/>
    <property type="match status" value="1"/>
</dbReference>
<dbReference type="AlphaFoldDB" id="A0A1E4SMQ4"/>
<dbReference type="SUPFAM" id="SSF57701">
    <property type="entry name" value="Zn2/Cys6 DNA-binding domain"/>
    <property type="match status" value="1"/>
</dbReference>
<comment type="subcellular location">
    <subcellularLocation>
        <location evidence="1">Nucleus</location>
    </subcellularLocation>
</comment>
<name>A0A1E4SMQ4_9ASCO</name>
<dbReference type="GO" id="GO:0000976">
    <property type="term" value="F:transcription cis-regulatory region binding"/>
    <property type="evidence" value="ECO:0007669"/>
    <property type="project" value="TreeGrafter"/>
</dbReference>
<dbReference type="InterPro" id="IPR001138">
    <property type="entry name" value="Zn2Cys6_DnaBD"/>
</dbReference>
<evidence type="ECO:0000259" key="3">
    <source>
        <dbReference type="PROSITE" id="PS50048"/>
    </source>
</evidence>
<dbReference type="PANTHER" id="PTHR37534:SF7">
    <property type="entry name" value="TRANSCRIPTIONAL ACTIVATOR PROTEIN UGA3"/>
    <property type="match status" value="1"/>
</dbReference>
<evidence type="ECO:0000313" key="5">
    <source>
        <dbReference type="Proteomes" id="UP000094285"/>
    </source>
</evidence>
<protein>
    <recommendedName>
        <fullName evidence="3">Zn(2)-C6 fungal-type domain-containing protein</fullName>
    </recommendedName>
</protein>
<dbReference type="CDD" id="cd00067">
    <property type="entry name" value="GAL4"/>
    <property type="match status" value="1"/>
</dbReference>
<keyword evidence="2" id="KW-0539">Nucleus</keyword>
<evidence type="ECO:0000256" key="2">
    <source>
        <dbReference type="ARBA" id="ARBA00023242"/>
    </source>
</evidence>
<dbReference type="RefSeq" id="XP_020065923.1">
    <property type="nucleotide sequence ID" value="XM_020211484.1"/>
</dbReference>
<dbReference type="Gene3D" id="4.10.240.10">
    <property type="entry name" value="Zn(2)-C6 fungal-type DNA-binding domain"/>
    <property type="match status" value="1"/>
</dbReference>
<dbReference type="PROSITE" id="PS00463">
    <property type="entry name" value="ZN2_CY6_FUNGAL_1"/>
    <property type="match status" value="1"/>
</dbReference>
<keyword evidence="5" id="KW-1185">Reference proteome</keyword>
<evidence type="ECO:0000256" key="1">
    <source>
        <dbReference type="ARBA" id="ARBA00004123"/>
    </source>
</evidence>
<dbReference type="GO" id="GO:0045944">
    <property type="term" value="P:positive regulation of transcription by RNA polymerase II"/>
    <property type="evidence" value="ECO:0007669"/>
    <property type="project" value="TreeGrafter"/>
</dbReference>
<dbReference type="GO" id="GO:0008270">
    <property type="term" value="F:zinc ion binding"/>
    <property type="evidence" value="ECO:0007669"/>
    <property type="project" value="InterPro"/>
</dbReference>
<dbReference type="Proteomes" id="UP000094285">
    <property type="component" value="Unassembled WGS sequence"/>
</dbReference>